<sequence>MNNPYYIVIVTDEGYVQHAAVMLTSLFETNRGKRFHVYVLTNGLSQESESRISTLCKKCDSFLTKHICSDAKIKDLPVGQWNAMMYYKLYIPTILPQEAERCLFLDVDMVINADIAELYNIELSDNVIAAAEDIPDCIQIKQRLGLAQDDLYINSGVMICNLAAWRSMESQIPIFDFTRSVAEKIQNEQDVIAMYFRGKLKILPICWNMVTFYFNRVPKIFPKYLPELEEAKRNPAIIHFAAPIKPWFTDSQHPYAYLYKKYIRAYAQTLHIKINMRFPYGEKLTHCQRFNKYIRNLLNRIGVMKDPGYTPPVKK</sequence>
<evidence type="ECO:0000256" key="3">
    <source>
        <dbReference type="ARBA" id="ARBA00022723"/>
    </source>
</evidence>
<proteinExistence type="predicted"/>
<dbReference type="Pfam" id="PF01501">
    <property type="entry name" value="Glyco_transf_8"/>
    <property type="match status" value="1"/>
</dbReference>
<dbReference type="GO" id="GO:0046872">
    <property type="term" value="F:metal ion binding"/>
    <property type="evidence" value="ECO:0007669"/>
    <property type="project" value="UniProtKB-KW"/>
</dbReference>
<dbReference type="SUPFAM" id="SSF53448">
    <property type="entry name" value="Nucleotide-diphospho-sugar transferases"/>
    <property type="match status" value="1"/>
</dbReference>
<gene>
    <name evidence="4" type="ORF">EE52_0217765</name>
</gene>
<dbReference type="InterPro" id="IPR029044">
    <property type="entry name" value="Nucleotide-diphossugar_trans"/>
</dbReference>
<reference evidence="4" key="2">
    <citation type="submission" date="2014-07" db="EMBL/GenBank/DDBJ databases">
        <title>Genetics and epidemiology of antimicrobial resistance in B. fragilis group.</title>
        <authorList>
            <person name="Sydenham T.V."/>
            <person name="Hasman H."/>
            <person name="Kemp M."/>
            <person name="Justesen U.S."/>
        </authorList>
    </citation>
    <scope>NUCLEOTIDE SEQUENCE [LARGE SCALE GENOMIC DNA]</scope>
    <source>
        <strain evidence="4">DCMOUH0018B</strain>
    </source>
</reference>
<protein>
    <submittedName>
        <fullName evidence="4">Uncharacterized protein</fullName>
    </submittedName>
</protein>
<dbReference type="CDD" id="cd04194">
    <property type="entry name" value="GT8_A4GalT_like"/>
    <property type="match status" value="1"/>
</dbReference>
<dbReference type="Gene3D" id="3.90.550.10">
    <property type="entry name" value="Spore Coat Polysaccharide Biosynthesis Protein SpsA, Chain A"/>
    <property type="match status" value="1"/>
</dbReference>
<keyword evidence="3" id="KW-0479">Metal-binding</keyword>
<evidence type="ECO:0000313" key="4">
    <source>
        <dbReference type="EMBL" id="KFX73520.1"/>
    </source>
</evidence>
<name>A0A0I9S727_BACFG</name>
<dbReference type="AlphaFoldDB" id="A0A0I9S727"/>
<evidence type="ECO:0000256" key="1">
    <source>
        <dbReference type="ARBA" id="ARBA00022676"/>
    </source>
</evidence>
<dbReference type="InterPro" id="IPR002495">
    <property type="entry name" value="Glyco_trans_8"/>
</dbReference>
<dbReference type="InterPro" id="IPR050748">
    <property type="entry name" value="Glycosyltrans_8_dom-fam"/>
</dbReference>
<dbReference type="EMBL" id="JMZZ02000218">
    <property type="protein sequence ID" value="KFX73520.1"/>
    <property type="molecule type" value="Genomic_DNA"/>
</dbReference>
<accession>A0A0I9S727</accession>
<dbReference type="PANTHER" id="PTHR13778">
    <property type="entry name" value="GLYCOSYLTRANSFERASE 8 DOMAIN-CONTAINING PROTEIN"/>
    <property type="match status" value="1"/>
</dbReference>
<dbReference type="PATRIC" id="fig|817.53.peg.3666"/>
<dbReference type="GO" id="GO:0016757">
    <property type="term" value="F:glycosyltransferase activity"/>
    <property type="evidence" value="ECO:0007669"/>
    <property type="project" value="UniProtKB-KW"/>
</dbReference>
<organism evidence="4">
    <name type="scientific">Bacteroides fragilis</name>
    <dbReference type="NCBI Taxonomy" id="817"/>
    <lineage>
        <taxon>Bacteria</taxon>
        <taxon>Pseudomonadati</taxon>
        <taxon>Bacteroidota</taxon>
        <taxon>Bacteroidia</taxon>
        <taxon>Bacteroidales</taxon>
        <taxon>Bacteroidaceae</taxon>
        <taxon>Bacteroides</taxon>
    </lineage>
</organism>
<keyword evidence="1" id="KW-0328">Glycosyltransferase</keyword>
<dbReference type="RefSeq" id="WP_044301535.1">
    <property type="nucleotide sequence ID" value="NZ_CAEUHN010000012.1"/>
</dbReference>
<reference evidence="4" key="1">
    <citation type="book" date="2014" name="THE 24TH EUROPEAN CONGRESS OF CLINICAL MICROBIOLOGY AND INFECTIOUS DISEASES" publisher="ECCMID 2014" city="Barcelona, Spain">
        <title>Identification of resistance genes in three multidrug-resistant Bacteroides fragilis isolates by whole genome sequencing.</title>
        <editorList>
            <person name="Unknown"/>
            <person name="A."/>
        </editorList>
        <authorList>
            <person name="Sydenham T.V."/>
            <person name="Hasman H."/>
            <person name="Wang M."/>
            <person name="Soki J."/>
            <person name="Nagy E."/>
            <person name="Justesen U.S."/>
        </authorList>
    </citation>
    <scope>NUCLEOTIDE SEQUENCE</scope>
    <source>
        <strain evidence="4">DCMOUH0018B</strain>
    </source>
</reference>
<evidence type="ECO:0000256" key="2">
    <source>
        <dbReference type="ARBA" id="ARBA00022679"/>
    </source>
</evidence>
<dbReference type="PANTHER" id="PTHR13778:SF47">
    <property type="entry name" value="LIPOPOLYSACCHARIDE 1,3-GALACTOSYLTRANSFERASE"/>
    <property type="match status" value="1"/>
</dbReference>
<keyword evidence="2" id="KW-0808">Transferase</keyword>
<comment type="caution">
    <text evidence="4">The sequence shown here is derived from an EMBL/GenBank/DDBJ whole genome shotgun (WGS) entry which is preliminary data.</text>
</comment>